<reference evidence="2 3" key="1">
    <citation type="submission" date="2015-03" db="EMBL/GenBank/DDBJ databases">
        <authorList>
            <person name="Murphy D."/>
        </authorList>
    </citation>
    <scope>NUCLEOTIDE SEQUENCE [LARGE SCALE GENOMIC DNA]</scope>
    <source>
        <strain evidence="2 3">68/02</strain>
    </source>
</reference>
<organism evidence="2 3">
    <name type="scientific">Yersinia rohdei</name>
    <dbReference type="NCBI Taxonomy" id="29485"/>
    <lineage>
        <taxon>Bacteria</taxon>
        <taxon>Pseudomonadati</taxon>
        <taxon>Pseudomonadota</taxon>
        <taxon>Gammaproteobacteria</taxon>
        <taxon>Enterobacterales</taxon>
        <taxon>Yersiniaceae</taxon>
        <taxon>Yersinia</taxon>
    </lineage>
</organism>
<dbReference type="EMBL" id="CTKE01000001">
    <property type="protein sequence ID" value="CQI87801.1"/>
    <property type="molecule type" value="Genomic_DNA"/>
</dbReference>
<evidence type="ECO:0000313" key="2">
    <source>
        <dbReference type="EMBL" id="CQI87801.1"/>
    </source>
</evidence>
<keyword evidence="1" id="KW-0812">Transmembrane</keyword>
<protein>
    <submittedName>
        <fullName evidence="2">Membrane protein</fullName>
    </submittedName>
</protein>
<gene>
    <name evidence="2" type="ORF">ERS008555_00123</name>
</gene>
<sequence>MSIAKLSAALLLAGGLLGYWGAEWQSKSLLISAAISLVAGIIASGFTDYSRRCK</sequence>
<dbReference type="Proteomes" id="UP000042054">
    <property type="component" value="Unassembled WGS sequence"/>
</dbReference>
<dbReference type="AlphaFoldDB" id="A0A0U1HMK7"/>
<name>A0A0U1HMK7_YERRO</name>
<feature type="transmembrane region" description="Helical" evidence="1">
    <location>
        <begin position="28"/>
        <end position="49"/>
    </location>
</feature>
<keyword evidence="1" id="KW-0472">Membrane</keyword>
<accession>A0A0U1HMK7</accession>
<keyword evidence="1" id="KW-1133">Transmembrane helix</keyword>
<proteinExistence type="predicted"/>
<evidence type="ECO:0000256" key="1">
    <source>
        <dbReference type="SAM" id="Phobius"/>
    </source>
</evidence>
<dbReference type="RefSeq" id="WP_061447445.1">
    <property type="nucleotide sequence ID" value="NZ_CIFE01000007.1"/>
</dbReference>
<dbReference type="STRING" id="29485.CH64_950"/>
<evidence type="ECO:0000313" key="3">
    <source>
        <dbReference type="Proteomes" id="UP000042054"/>
    </source>
</evidence>